<comment type="similarity">
    <text evidence="2 11">Belongs to the MscL family.</text>
</comment>
<dbReference type="EMBL" id="LS483487">
    <property type="protein sequence ID" value="SQJ01086.1"/>
    <property type="molecule type" value="Genomic_DNA"/>
</dbReference>
<dbReference type="InterPro" id="IPR001185">
    <property type="entry name" value="MS_channel"/>
</dbReference>
<keyword evidence="4 11" id="KW-0813">Transport</keyword>
<evidence type="ECO:0000256" key="11">
    <source>
        <dbReference type="HAMAP-Rule" id="MF_00115"/>
    </source>
</evidence>
<evidence type="ECO:0000256" key="3">
    <source>
        <dbReference type="ARBA" id="ARBA00011255"/>
    </source>
</evidence>
<evidence type="ECO:0000256" key="9">
    <source>
        <dbReference type="ARBA" id="ARBA00023136"/>
    </source>
</evidence>
<keyword evidence="10 11" id="KW-0407">Ion channel</keyword>
<dbReference type="NCBIfam" id="TIGR00220">
    <property type="entry name" value="mscL"/>
    <property type="match status" value="1"/>
</dbReference>
<dbReference type="SUPFAM" id="SSF81330">
    <property type="entry name" value="Gated mechanosensitive channel"/>
    <property type="match status" value="1"/>
</dbReference>
<dbReference type="FunFam" id="1.10.1200.120:FF:000001">
    <property type="entry name" value="Large-conductance mechanosensitive channel"/>
    <property type="match status" value="1"/>
</dbReference>
<feature type="transmembrane region" description="Helical" evidence="11">
    <location>
        <begin position="81"/>
        <end position="99"/>
    </location>
</feature>
<comment type="function">
    <text evidence="11">Channel that opens in response to stretch forces in the membrane lipid bilayer. May participate in the regulation of osmotic pressure changes within the cell.</text>
</comment>
<feature type="transmembrane region" description="Helical" evidence="11">
    <location>
        <begin position="12"/>
        <end position="33"/>
    </location>
</feature>
<evidence type="ECO:0000313" key="12">
    <source>
        <dbReference type="EMBL" id="SQJ01086.1"/>
    </source>
</evidence>
<dbReference type="InterPro" id="IPR036019">
    <property type="entry name" value="MscL_channel"/>
</dbReference>
<accession>A0AAX2J8P5</accession>
<dbReference type="GeneID" id="78455652"/>
<keyword evidence="6 11" id="KW-0812">Transmembrane</keyword>
<evidence type="ECO:0000256" key="4">
    <source>
        <dbReference type="ARBA" id="ARBA00022448"/>
    </source>
</evidence>
<dbReference type="AlphaFoldDB" id="A0AAX2J8P5"/>
<dbReference type="PANTHER" id="PTHR30266:SF2">
    <property type="entry name" value="LARGE-CONDUCTANCE MECHANOSENSITIVE CHANNEL"/>
    <property type="match status" value="1"/>
</dbReference>
<dbReference type="Pfam" id="PF01741">
    <property type="entry name" value="MscL"/>
    <property type="match status" value="1"/>
</dbReference>
<evidence type="ECO:0000313" key="13">
    <source>
        <dbReference type="Proteomes" id="UP000249008"/>
    </source>
</evidence>
<evidence type="ECO:0000256" key="5">
    <source>
        <dbReference type="ARBA" id="ARBA00022475"/>
    </source>
</evidence>
<evidence type="ECO:0000256" key="6">
    <source>
        <dbReference type="ARBA" id="ARBA00022692"/>
    </source>
</evidence>
<dbReference type="RefSeq" id="WP_005976889.1">
    <property type="nucleotide sequence ID" value="NZ_CABKNW010000001.1"/>
</dbReference>
<evidence type="ECO:0000256" key="1">
    <source>
        <dbReference type="ARBA" id="ARBA00004651"/>
    </source>
</evidence>
<keyword evidence="7 11" id="KW-1133">Transmembrane helix</keyword>
<dbReference type="InterPro" id="IPR037673">
    <property type="entry name" value="MSC/AndL"/>
</dbReference>
<evidence type="ECO:0000256" key="10">
    <source>
        <dbReference type="ARBA" id="ARBA00023303"/>
    </source>
</evidence>
<organism evidence="12 13">
    <name type="scientific">Fusobacterium ulcerans</name>
    <dbReference type="NCBI Taxonomy" id="861"/>
    <lineage>
        <taxon>Bacteria</taxon>
        <taxon>Fusobacteriati</taxon>
        <taxon>Fusobacteriota</taxon>
        <taxon>Fusobacteriia</taxon>
        <taxon>Fusobacteriales</taxon>
        <taxon>Fusobacteriaceae</taxon>
        <taxon>Fusobacterium</taxon>
    </lineage>
</organism>
<dbReference type="PRINTS" id="PR01264">
    <property type="entry name" value="MECHCHANNEL"/>
</dbReference>
<keyword evidence="8 11" id="KW-0406">Ion transport</keyword>
<name>A0AAX2J8P5_9FUSO</name>
<comment type="subcellular location">
    <subcellularLocation>
        <location evidence="1 11">Cell membrane</location>
        <topology evidence="1 11">Multi-pass membrane protein</topology>
    </subcellularLocation>
</comment>
<gene>
    <name evidence="11 12" type="primary">mscL</name>
    <name evidence="12" type="ORF">NCTC12112_01080</name>
</gene>
<dbReference type="NCBIfam" id="NF001843">
    <property type="entry name" value="PRK00567.1-4"/>
    <property type="match status" value="1"/>
</dbReference>
<dbReference type="GO" id="GO:0005886">
    <property type="term" value="C:plasma membrane"/>
    <property type="evidence" value="ECO:0007669"/>
    <property type="project" value="UniProtKB-SubCell"/>
</dbReference>
<evidence type="ECO:0000256" key="8">
    <source>
        <dbReference type="ARBA" id="ARBA00023065"/>
    </source>
</evidence>
<dbReference type="GO" id="GO:0008381">
    <property type="term" value="F:mechanosensitive monoatomic ion channel activity"/>
    <property type="evidence" value="ECO:0007669"/>
    <property type="project" value="UniProtKB-UniRule"/>
</dbReference>
<evidence type="ECO:0000256" key="7">
    <source>
        <dbReference type="ARBA" id="ARBA00022989"/>
    </source>
</evidence>
<dbReference type="Proteomes" id="UP000249008">
    <property type="component" value="Chromosome 1"/>
</dbReference>
<keyword evidence="9 11" id="KW-0472">Membrane</keyword>
<sequence>MGFFKEFKEFAVRGNVLDMAVGVIIGGAFGKIVSSMVNDIIMPLIGIITGKIDISALALTIPSPTQGAEPIMVKYGMFLQNTLDFIIIVFCIFVFIKFINNFKKKKEEAPAPPPAPSAEEVLLTEIRDLLKNK</sequence>
<comment type="subunit">
    <text evidence="3 11">Homopentamer.</text>
</comment>
<feature type="transmembrane region" description="Helical" evidence="11">
    <location>
        <begin position="40"/>
        <end position="61"/>
    </location>
</feature>
<dbReference type="HAMAP" id="MF_00115">
    <property type="entry name" value="MscL"/>
    <property type="match status" value="1"/>
</dbReference>
<keyword evidence="5 11" id="KW-1003">Cell membrane</keyword>
<dbReference type="PANTHER" id="PTHR30266">
    <property type="entry name" value="MECHANOSENSITIVE CHANNEL MSCL"/>
    <property type="match status" value="1"/>
</dbReference>
<dbReference type="InterPro" id="IPR019823">
    <property type="entry name" value="Mechanosensitive_channel_CS"/>
</dbReference>
<dbReference type="Gene3D" id="1.10.1200.120">
    <property type="entry name" value="Large-conductance mechanosensitive channel, MscL, domain 1"/>
    <property type="match status" value="1"/>
</dbReference>
<dbReference type="PROSITE" id="PS01327">
    <property type="entry name" value="MSCL"/>
    <property type="match status" value="1"/>
</dbReference>
<reference evidence="12 13" key="1">
    <citation type="submission" date="2018-06" db="EMBL/GenBank/DDBJ databases">
        <authorList>
            <consortium name="Pathogen Informatics"/>
            <person name="Doyle S."/>
        </authorList>
    </citation>
    <scope>NUCLEOTIDE SEQUENCE [LARGE SCALE GENOMIC DNA]</scope>
    <source>
        <strain evidence="12 13">NCTC12112</strain>
    </source>
</reference>
<evidence type="ECO:0000256" key="2">
    <source>
        <dbReference type="ARBA" id="ARBA00007254"/>
    </source>
</evidence>
<protein>
    <recommendedName>
        <fullName evidence="11">Large-conductance mechanosensitive channel</fullName>
    </recommendedName>
</protein>
<dbReference type="KEGG" id="ful:C4N20_12575"/>
<proteinExistence type="inferred from homology"/>